<feature type="transmembrane region" description="Helical" evidence="1">
    <location>
        <begin position="20"/>
        <end position="41"/>
    </location>
</feature>
<keyword evidence="1" id="KW-0812">Transmembrane</keyword>
<keyword evidence="1" id="KW-1133">Transmembrane helix</keyword>
<name>A0A8X6H274_TRICU</name>
<keyword evidence="3" id="KW-1185">Reference proteome</keyword>
<evidence type="ECO:0000313" key="2">
    <source>
        <dbReference type="EMBL" id="GFQ94738.1"/>
    </source>
</evidence>
<evidence type="ECO:0000256" key="1">
    <source>
        <dbReference type="SAM" id="Phobius"/>
    </source>
</evidence>
<dbReference type="OrthoDB" id="10283424at2759"/>
<dbReference type="EMBL" id="BMAO01014405">
    <property type="protein sequence ID" value="GFQ94738.1"/>
    <property type="molecule type" value="Genomic_DNA"/>
</dbReference>
<reference evidence="2" key="1">
    <citation type="submission" date="2020-07" db="EMBL/GenBank/DDBJ databases">
        <title>Multicomponent nature underlies the extraordinary mechanical properties of spider dragline silk.</title>
        <authorList>
            <person name="Kono N."/>
            <person name="Nakamura H."/>
            <person name="Mori M."/>
            <person name="Yoshida Y."/>
            <person name="Ohtoshi R."/>
            <person name="Malay A.D."/>
            <person name="Moran D.A.P."/>
            <person name="Tomita M."/>
            <person name="Numata K."/>
            <person name="Arakawa K."/>
        </authorList>
    </citation>
    <scope>NUCLEOTIDE SEQUENCE</scope>
</reference>
<protein>
    <submittedName>
        <fullName evidence="2">Uncharacterized protein</fullName>
    </submittedName>
</protein>
<accession>A0A8X6H274</accession>
<comment type="caution">
    <text evidence="2">The sequence shown here is derived from an EMBL/GenBank/DDBJ whole genome shotgun (WGS) entry which is preliminary data.</text>
</comment>
<dbReference type="Proteomes" id="UP000887116">
    <property type="component" value="Unassembled WGS sequence"/>
</dbReference>
<sequence>MMANYYADATKEYDRRPPPLFTIGIPSHLFGLVTPFPLVHLHFSQHARFRGFTSFVYVMKRVPLPGIPPSFSRWPEGSALQMNTGEISALIKTFVASRTSQTNLSFHPRPSPPFSFCQPLSAAELKSLVIH</sequence>
<proteinExistence type="predicted"/>
<organism evidence="2 3">
    <name type="scientific">Trichonephila clavata</name>
    <name type="common">Joro spider</name>
    <name type="synonym">Nephila clavata</name>
    <dbReference type="NCBI Taxonomy" id="2740835"/>
    <lineage>
        <taxon>Eukaryota</taxon>
        <taxon>Metazoa</taxon>
        <taxon>Ecdysozoa</taxon>
        <taxon>Arthropoda</taxon>
        <taxon>Chelicerata</taxon>
        <taxon>Arachnida</taxon>
        <taxon>Araneae</taxon>
        <taxon>Araneomorphae</taxon>
        <taxon>Entelegynae</taxon>
        <taxon>Araneoidea</taxon>
        <taxon>Nephilidae</taxon>
        <taxon>Trichonephila</taxon>
    </lineage>
</organism>
<dbReference type="AlphaFoldDB" id="A0A8X6H274"/>
<gene>
    <name evidence="2" type="ORF">TNCT_121511</name>
</gene>
<keyword evidence="1" id="KW-0472">Membrane</keyword>
<evidence type="ECO:0000313" key="3">
    <source>
        <dbReference type="Proteomes" id="UP000887116"/>
    </source>
</evidence>